<organism evidence="6 7">
    <name type="scientific">Tachysurus vachellii</name>
    <name type="common">Darkbarbel catfish</name>
    <name type="synonym">Pelteobagrus vachellii</name>
    <dbReference type="NCBI Taxonomy" id="175792"/>
    <lineage>
        <taxon>Eukaryota</taxon>
        <taxon>Metazoa</taxon>
        <taxon>Chordata</taxon>
        <taxon>Craniata</taxon>
        <taxon>Vertebrata</taxon>
        <taxon>Euteleostomi</taxon>
        <taxon>Actinopterygii</taxon>
        <taxon>Neopterygii</taxon>
        <taxon>Teleostei</taxon>
        <taxon>Ostariophysi</taxon>
        <taxon>Siluriformes</taxon>
        <taxon>Bagridae</taxon>
        <taxon>Tachysurus</taxon>
    </lineage>
</organism>
<feature type="compositionally biased region" description="Acidic residues" evidence="5">
    <location>
        <begin position="134"/>
        <end position="150"/>
    </location>
</feature>
<feature type="region of interest" description="Disordered" evidence="5">
    <location>
        <begin position="121"/>
        <end position="190"/>
    </location>
</feature>
<dbReference type="PANTHER" id="PTHR21250">
    <property type="entry name" value="PRE-RRNA-PROCESSING PROTEIN TSR2 HOMOLOG"/>
    <property type="match status" value="1"/>
</dbReference>
<comment type="function">
    <text evidence="1">May be involved in 20S pre-rRNA processing.</text>
</comment>
<dbReference type="Proteomes" id="UP001187315">
    <property type="component" value="Unassembled WGS sequence"/>
</dbReference>
<dbReference type="EMBL" id="JAVHJS010000012">
    <property type="protein sequence ID" value="KAK2841375.1"/>
    <property type="molecule type" value="Genomic_DNA"/>
</dbReference>
<sequence>MAALLSSPREVFTEAVRAVLETWPVLQIAVDNGFGGVYSQQKADWMVDAVQQYFHDNSDLEQDEVEDFLSDLMNNEFDTMVDDGSLPQVAQKVCVMFQQCKEGKLPEVRQQISQLTLEKSRGRAKATSIKTPTEEAEGSDDGDECMDCDEAGVGASVSSTAAKQQPSSSAPKEEEEEEEEDGWTVVCRKK</sequence>
<gene>
    <name evidence="6" type="ORF">Q7C36_012954</name>
</gene>
<comment type="caution">
    <text evidence="6">The sequence shown here is derived from an EMBL/GenBank/DDBJ whole genome shotgun (WGS) entry which is preliminary data.</text>
</comment>
<feature type="compositionally biased region" description="Low complexity" evidence="5">
    <location>
        <begin position="151"/>
        <end position="162"/>
    </location>
</feature>
<accession>A0AA88MM58</accession>
<dbReference type="InterPro" id="IPR019398">
    <property type="entry name" value="Pre-rRNA_process_TSR2"/>
</dbReference>
<feature type="compositionally biased region" description="Acidic residues" evidence="5">
    <location>
        <begin position="173"/>
        <end position="182"/>
    </location>
</feature>
<dbReference type="GO" id="GO:0006364">
    <property type="term" value="P:rRNA processing"/>
    <property type="evidence" value="ECO:0007669"/>
    <property type="project" value="UniProtKB-KW"/>
</dbReference>
<evidence type="ECO:0000313" key="6">
    <source>
        <dbReference type="EMBL" id="KAK2841375.1"/>
    </source>
</evidence>
<proteinExistence type="inferred from homology"/>
<evidence type="ECO:0000256" key="4">
    <source>
        <dbReference type="ARBA" id="ARBA00022552"/>
    </source>
</evidence>
<dbReference type="AlphaFoldDB" id="A0AA88MM58"/>
<evidence type="ECO:0000313" key="7">
    <source>
        <dbReference type="Proteomes" id="UP001187315"/>
    </source>
</evidence>
<evidence type="ECO:0000256" key="1">
    <source>
        <dbReference type="ARBA" id="ARBA00002210"/>
    </source>
</evidence>
<comment type="similarity">
    <text evidence="2">Belongs to the TSR2 family.</text>
</comment>
<keyword evidence="7" id="KW-1185">Reference proteome</keyword>
<evidence type="ECO:0000256" key="3">
    <source>
        <dbReference type="ARBA" id="ARBA00017551"/>
    </source>
</evidence>
<reference evidence="6" key="1">
    <citation type="submission" date="2023-08" db="EMBL/GenBank/DDBJ databases">
        <title>Pelteobagrus vachellii genome.</title>
        <authorList>
            <person name="Liu H."/>
        </authorList>
    </citation>
    <scope>NUCLEOTIDE SEQUENCE</scope>
    <source>
        <strain evidence="6">PRFRI_2022a</strain>
        <tissue evidence="6">Muscle</tissue>
    </source>
</reference>
<evidence type="ECO:0000256" key="5">
    <source>
        <dbReference type="SAM" id="MobiDB-lite"/>
    </source>
</evidence>
<keyword evidence="4" id="KW-0698">rRNA processing</keyword>
<dbReference type="Pfam" id="PF10273">
    <property type="entry name" value="WGG"/>
    <property type="match status" value="1"/>
</dbReference>
<evidence type="ECO:0000256" key="2">
    <source>
        <dbReference type="ARBA" id="ARBA00006524"/>
    </source>
</evidence>
<protein>
    <recommendedName>
        <fullName evidence="3">Pre-rRNA-processing protein TSR2 homolog</fullName>
    </recommendedName>
</protein>
<name>A0AA88MM58_TACVA</name>